<accession>A0ABP6WWS4</accession>
<keyword evidence="3" id="KW-1185">Reference proteome</keyword>
<name>A0ABP6WWS4_9FLAO</name>
<reference evidence="3" key="1">
    <citation type="journal article" date="2019" name="Int. J. Syst. Evol. Microbiol.">
        <title>The Global Catalogue of Microorganisms (GCM) 10K type strain sequencing project: providing services to taxonomists for standard genome sequencing and annotation.</title>
        <authorList>
            <consortium name="The Broad Institute Genomics Platform"/>
            <consortium name="The Broad Institute Genome Sequencing Center for Infectious Disease"/>
            <person name="Wu L."/>
            <person name="Ma J."/>
        </authorList>
    </citation>
    <scope>NUCLEOTIDE SEQUENCE [LARGE SCALE GENOMIC DNA]</scope>
    <source>
        <strain evidence="3">JCM 17111</strain>
    </source>
</reference>
<feature type="chain" id="PRO_5047397681" evidence="1">
    <location>
        <begin position="30"/>
        <end position="88"/>
    </location>
</feature>
<gene>
    <name evidence="2" type="ORF">GCM10022395_06460</name>
</gene>
<keyword evidence="1" id="KW-0732">Signal</keyword>
<evidence type="ECO:0000256" key="1">
    <source>
        <dbReference type="SAM" id="SignalP"/>
    </source>
</evidence>
<protein>
    <submittedName>
        <fullName evidence="2">Uncharacterized protein</fullName>
    </submittedName>
</protein>
<proteinExistence type="predicted"/>
<dbReference type="Proteomes" id="UP001500954">
    <property type="component" value="Unassembled WGS sequence"/>
</dbReference>
<organism evidence="2 3">
    <name type="scientific">Snuella lapsa</name>
    <dbReference type="NCBI Taxonomy" id="870481"/>
    <lineage>
        <taxon>Bacteria</taxon>
        <taxon>Pseudomonadati</taxon>
        <taxon>Bacteroidota</taxon>
        <taxon>Flavobacteriia</taxon>
        <taxon>Flavobacteriales</taxon>
        <taxon>Flavobacteriaceae</taxon>
        <taxon>Snuella</taxon>
    </lineage>
</organism>
<sequence>MNFKKKIVTFIGAAAMATAMFFSVNTSNALKGDLDLASLLEVNMANAECTVTCPDGTSTTCTTFNDTCTIYLDDTYQTYVTCPNSTPE</sequence>
<evidence type="ECO:0000313" key="2">
    <source>
        <dbReference type="EMBL" id="GAA3557885.1"/>
    </source>
</evidence>
<dbReference type="RefSeq" id="WP_345004364.1">
    <property type="nucleotide sequence ID" value="NZ_BAABCY010000017.1"/>
</dbReference>
<feature type="signal peptide" evidence="1">
    <location>
        <begin position="1"/>
        <end position="29"/>
    </location>
</feature>
<evidence type="ECO:0000313" key="3">
    <source>
        <dbReference type="Proteomes" id="UP001500954"/>
    </source>
</evidence>
<dbReference type="EMBL" id="BAABCY010000017">
    <property type="protein sequence ID" value="GAA3557885.1"/>
    <property type="molecule type" value="Genomic_DNA"/>
</dbReference>
<comment type="caution">
    <text evidence="2">The sequence shown here is derived from an EMBL/GenBank/DDBJ whole genome shotgun (WGS) entry which is preliminary data.</text>
</comment>